<dbReference type="EMBL" id="BRXZ01000293">
    <property type="protein sequence ID" value="GMI09025.1"/>
    <property type="molecule type" value="Genomic_DNA"/>
</dbReference>
<dbReference type="PANTHER" id="PTHR46387:SF2">
    <property type="entry name" value="RIBONUCLEASE HI"/>
    <property type="match status" value="1"/>
</dbReference>
<dbReference type="GO" id="GO:0004523">
    <property type="term" value="F:RNA-DNA hybrid ribonuclease activity"/>
    <property type="evidence" value="ECO:0007669"/>
    <property type="project" value="InterPro"/>
</dbReference>
<feature type="region of interest" description="Disordered" evidence="1">
    <location>
        <begin position="296"/>
        <end position="360"/>
    </location>
</feature>
<reference evidence="3" key="1">
    <citation type="submission" date="2022-07" db="EMBL/GenBank/DDBJ databases">
        <title>Genome analysis of Parmales, a sister group of diatoms, reveals the evolutionary specialization of diatoms from phago-mixotrophs to photoautotrophs.</title>
        <authorList>
            <person name="Ban H."/>
            <person name="Sato S."/>
            <person name="Yoshikawa S."/>
            <person name="Kazumasa Y."/>
            <person name="Nakamura Y."/>
            <person name="Ichinomiya M."/>
            <person name="Saitoh K."/>
            <person name="Sato N."/>
            <person name="Blanc-Mathieu R."/>
            <person name="Endo H."/>
            <person name="Kuwata A."/>
            <person name="Ogata H."/>
        </authorList>
    </citation>
    <scope>NUCLEOTIDE SEQUENCE</scope>
</reference>
<dbReference type="PANTHER" id="PTHR46387">
    <property type="entry name" value="POLYNUCLEOTIDYL TRANSFERASE, RIBONUCLEASE H-LIKE SUPERFAMILY PROTEIN"/>
    <property type="match status" value="1"/>
</dbReference>
<feature type="region of interest" description="Disordered" evidence="1">
    <location>
        <begin position="1"/>
        <end position="29"/>
    </location>
</feature>
<dbReference type="Proteomes" id="UP001165082">
    <property type="component" value="Unassembled WGS sequence"/>
</dbReference>
<feature type="compositionally biased region" description="Basic and acidic residues" evidence="1">
    <location>
        <begin position="335"/>
        <end position="360"/>
    </location>
</feature>
<protein>
    <recommendedName>
        <fullName evidence="2">RNase H type-1 domain-containing protein</fullName>
    </recommendedName>
</protein>
<gene>
    <name evidence="3" type="ORF">TrRE_jg4504</name>
</gene>
<evidence type="ECO:0000313" key="3">
    <source>
        <dbReference type="EMBL" id="GMI09025.1"/>
    </source>
</evidence>
<dbReference type="AlphaFoldDB" id="A0A9W7FBC8"/>
<organism evidence="3 4">
    <name type="scientific">Triparma retinervis</name>
    <dbReference type="NCBI Taxonomy" id="2557542"/>
    <lineage>
        <taxon>Eukaryota</taxon>
        <taxon>Sar</taxon>
        <taxon>Stramenopiles</taxon>
        <taxon>Ochrophyta</taxon>
        <taxon>Bolidophyceae</taxon>
        <taxon>Parmales</taxon>
        <taxon>Triparmaceae</taxon>
        <taxon>Triparma</taxon>
    </lineage>
</organism>
<dbReference type="OrthoDB" id="1938096at2759"/>
<dbReference type="Pfam" id="PF13456">
    <property type="entry name" value="RVT_3"/>
    <property type="match status" value="1"/>
</dbReference>
<dbReference type="InterPro" id="IPR002156">
    <property type="entry name" value="RNaseH_domain"/>
</dbReference>
<dbReference type="InterPro" id="IPR036397">
    <property type="entry name" value="RNaseH_sf"/>
</dbReference>
<dbReference type="CDD" id="cd09279">
    <property type="entry name" value="RNase_HI_like"/>
    <property type="match status" value="1"/>
</dbReference>
<accession>A0A9W7FBC8</accession>
<evidence type="ECO:0000259" key="2">
    <source>
        <dbReference type="Pfam" id="PF13456"/>
    </source>
</evidence>
<dbReference type="InterPro" id="IPR012337">
    <property type="entry name" value="RNaseH-like_sf"/>
</dbReference>
<dbReference type="Gene3D" id="3.30.420.10">
    <property type="entry name" value="Ribonuclease H-like superfamily/Ribonuclease H"/>
    <property type="match status" value="1"/>
</dbReference>
<feature type="domain" description="RNase H type-1" evidence="2">
    <location>
        <begin position="80"/>
        <end position="183"/>
    </location>
</feature>
<dbReference type="GO" id="GO:0003676">
    <property type="term" value="F:nucleic acid binding"/>
    <property type="evidence" value="ECO:0007669"/>
    <property type="project" value="InterPro"/>
</dbReference>
<evidence type="ECO:0000313" key="4">
    <source>
        <dbReference type="Proteomes" id="UP001165082"/>
    </source>
</evidence>
<dbReference type="SUPFAM" id="SSF53098">
    <property type="entry name" value="Ribonuclease H-like"/>
    <property type="match status" value="1"/>
</dbReference>
<keyword evidence="4" id="KW-1185">Reference proteome</keyword>
<sequence>MYVTGSTSGKRRKTASFGPPESSAGSLHFQVNYDGGTRGNGRKDTLSGSGCVLTWRASEIGSLLLSTPPWASIERYDYLPSASTNNEAEYDGCIRGLREAVRALREGKYQSGHATLTVEGDSMLVTEQVKGKWACKAPNLQPLLAMAKDLIVEIVDLIGLDGFTINHVRREGNKVADGLANKAMDNKACKRTVVKAEIKAEKAPSAPLVPPPPLLPPPPPTRDICCLCSLVRDRNELGFRDSVSAPNDDDDMSSKPCCRFNGDPYNRELFDCGLKGLSAIRKGEKVNVVGVEADMELPPDYHPRTPASPTPRTPPKKKGGPPNTSNGSVTLSPAQRERMEKNKEEARKKREKREKKMTWL</sequence>
<comment type="caution">
    <text evidence="3">The sequence shown here is derived from an EMBL/GenBank/DDBJ whole genome shotgun (WGS) entry which is preliminary data.</text>
</comment>
<proteinExistence type="predicted"/>
<name>A0A9W7FBC8_9STRA</name>
<evidence type="ECO:0000256" key="1">
    <source>
        <dbReference type="SAM" id="MobiDB-lite"/>
    </source>
</evidence>